<dbReference type="CDD" id="cd00077">
    <property type="entry name" value="HDc"/>
    <property type="match status" value="1"/>
</dbReference>
<evidence type="ECO:0000313" key="3">
    <source>
        <dbReference type="Proteomes" id="UP000054097"/>
    </source>
</evidence>
<dbReference type="Gene3D" id="1.10.3210.50">
    <property type="match status" value="1"/>
</dbReference>
<sequence length="221" mass="25085">MSTNQKRALEAAEQLVRNHMASYDPSHDFLHVNRVRKTALRLAQRVQEEQPDVSLDIFVVELAALFHDLFDAKYSKGDDRSLLDAFFQEHAEAISKDNVLDIMKIVENVSYSKEVKRIAGGLQTPWHESCVELHCVQDADKLDAMGAVGIMRCSAYSAVVNRPLYATTAEGEIDPGCSIEHYHSKLLKLQGMLRTKEGRRLGEERHQFMLLFLDQVNNESI</sequence>
<organism evidence="2 3">
    <name type="scientific">Serendipita vermifera MAFF 305830</name>
    <dbReference type="NCBI Taxonomy" id="933852"/>
    <lineage>
        <taxon>Eukaryota</taxon>
        <taxon>Fungi</taxon>
        <taxon>Dikarya</taxon>
        <taxon>Basidiomycota</taxon>
        <taxon>Agaricomycotina</taxon>
        <taxon>Agaricomycetes</taxon>
        <taxon>Sebacinales</taxon>
        <taxon>Serendipitaceae</taxon>
        <taxon>Serendipita</taxon>
    </lineage>
</organism>
<protein>
    <recommendedName>
        <fullName evidence="1">HD/PDEase domain-containing protein</fullName>
    </recommendedName>
</protein>
<dbReference type="SUPFAM" id="SSF109604">
    <property type="entry name" value="HD-domain/PDEase-like"/>
    <property type="match status" value="1"/>
</dbReference>
<dbReference type="HOGENOM" id="CLU_036524_2_2_1"/>
<dbReference type="EMBL" id="KN824305">
    <property type="protein sequence ID" value="KIM26520.1"/>
    <property type="molecule type" value="Genomic_DNA"/>
</dbReference>
<dbReference type="PANTHER" id="PTHR33594:SF1">
    <property type="entry name" value="HD_PDEASE DOMAIN-CONTAINING PROTEIN"/>
    <property type="match status" value="1"/>
</dbReference>
<proteinExistence type="predicted"/>
<dbReference type="InterPro" id="IPR006674">
    <property type="entry name" value="HD_domain"/>
</dbReference>
<evidence type="ECO:0000313" key="2">
    <source>
        <dbReference type="EMBL" id="KIM26520.1"/>
    </source>
</evidence>
<dbReference type="InterPro" id="IPR003607">
    <property type="entry name" value="HD/PDEase_dom"/>
</dbReference>
<feature type="domain" description="HD/PDEase" evidence="1">
    <location>
        <begin position="24"/>
        <end position="154"/>
    </location>
</feature>
<dbReference type="Proteomes" id="UP000054097">
    <property type="component" value="Unassembled WGS sequence"/>
</dbReference>
<reference evidence="3" key="2">
    <citation type="submission" date="2015-01" db="EMBL/GenBank/DDBJ databases">
        <title>Evolutionary Origins and Diversification of the Mycorrhizal Mutualists.</title>
        <authorList>
            <consortium name="DOE Joint Genome Institute"/>
            <consortium name="Mycorrhizal Genomics Consortium"/>
            <person name="Kohler A."/>
            <person name="Kuo A."/>
            <person name="Nagy L.G."/>
            <person name="Floudas D."/>
            <person name="Copeland A."/>
            <person name="Barry K.W."/>
            <person name="Cichocki N."/>
            <person name="Veneault-Fourrey C."/>
            <person name="LaButti K."/>
            <person name="Lindquist E.A."/>
            <person name="Lipzen A."/>
            <person name="Lundell T."/>
            <person name="Morin E."/>
            <person name="Murat C."/>
            <person name="Riley R."/>
            <person name="Ohm R."/>
            <person name="Sun H."/>
            <person name="Tunlid A."/>
            <person name="Henrissat B."/>
            <person name="Grigoriev I.V."/>
            <person name="Hibbett D.S."/>
            <person name="Martin F."/>
        </authorList>
    </citation>
    <scope>NUCLEOTIDE SEQUENCE [LARGE SCALE GENOMIC DNA]</scope>
    <source>
        <strain evidence="3">MAFF 305830</strain>
    </source>
</reference>
<dbReference type="OrthoDB" id="16547at2759"/>
<dbReference type="Pfam" id="PF01966">
    <property type="entry name" value="HD"/>
    <property type="match status" value="1"/>
</dbReference>
<dbReference type="STRING" id="933852.A0A0C3APM6"/>
<keyword evidence="3" id="KW-1185">Reference proteome</keyword>
<reference evidence="2 3" key="1">
    <citation type="submission" date="2014-04" db="EMBL/GenBank/DDBJ databases">
        <authorList>
            <consortium name="DOE Joint Genome Institute"/>
            <person name="Kuo A."/>
            <person name="Zuccaro A."/>
            <person name="Kohler A."/>
            <person name="Nagy L.G."/>
            <person name="Floudas D."/>
            <person name="Copeland A."/>
            <person name="Barry K.W."/>
            <person name="Cichocki N."/>
            <person name="Veneault-Fourrey C."/>
            <person name="LaButti K."/>
            <person name="Lindquist E.A."/>
            <person name="Lipzen A."/>
            <person name="Lundell T."/>
            <person name="Morin E."/>
            <person name="Murat C."/>
            <person name="Sun H."/>
            <person name="Tunlid A."/>
            <person name="Henrissat B."/>
            <person name="Grigoriev I.V."/>
            <person name="Hibbett D.S."/>
            <person name="Martin F."/>
            <person name="Nordberg H.P."/>
            <person name="Cantor M.N."/>
            <person name="Hua S.X."/>
        </authorList>
    </citation>
    <scope>NUCLEOTIDE SEQUENCE [LARGE SCALE GENOMIC DNA]</scope>
    <source>
        <strain evidence="2 3">MAFF 305830</strain>
    </source>
</reference>
<dbReference type="AlphaFoldDB" id="A0A0C3APM6"/>
<dbReference type="SMART" id="SM00471">
    <property type="entry name" value="HDc"/>
    <property type="match status" value="1"/>
</dbReference>
<gene>
    <name evidence="2" type="ORF">M408DRAFT_330496</name>
</gene>
<name>A0A0C3APM6_SERVB</name>
<accession>A0A0C3APM6</accession>
<dbReference type="PANTHER" id="PTHR33594">
    <property type="entry name" value="SUPERFAMILY HYDROLASE, PUTATIVE (AFU_ORTHOLOGUE AFUA_1G03035)-RELATED"/>
    <property type="match status" value="1"/>
</dbReference>
<evidence type="ECO:0000259" key="1">
    <source>
        <dbReference type="SMART" id="SM00471"/>
    </source>
</evidence>